<sequence length="53" mass="5435">MSPRSDGLAGTAGAGRRPAASRINARHGPAGRPGTERNLVESGHNDPIADVPY</sequence>
<dbReference type="EMBL" id="WEKV01000014">
    <property type="protein sequence ID" value="KAB7784009.1"/>
    <property type="molecule type" value="Genomic_DNA"/>
</dbReference>
<gene>
    <name evidence="2" type="ORF">F8B43_3932</name>
</gene>
<evidence type="ECO:0000256" key="1">
    <source>
        <dbReference type="SAM" id="MobiDB-lite"/>
    </source>
</evidence>
<feature type="compositionally biased region" description="Low complexity" evidence="1">
    <location>
        <begin position="9"/>
        <end position="22"/>
    </location>
</feature>
<feature type="region of interest" description="Disordered" evidence="1">
    <location>
        <begin position="1"/>
        <end position="53"/>
    </location>
</feature>
<accession>A0A833J4G2</accession>
<reference evidence="2 3" key="1">
    <citation type="submission" date="2019-10" db="EMBL/GenBank/DDBJ databases">
        <title>Draft Genome Sequence of the Caffeine Degrading Methylotroph Methylorubrum populi PINKEL.</title>
        <authorList>
            <person name="Dawson S.C."/>
            <person name="Zhang X."/>
            <person name="Wright M.E."/>
            <person name="Sharma G."/>
            <person name="Langner J.T."/>
            <person name="Ditty J.L."/>
            <person name="Subuyuj G.A."/>
        </authorList>
    </citation>
    <scope>NUCLEOTIDE SEQUENCE [LARGE SCALE GENOMIC DNA]</scope>
    <source>
        <strain evidence="2 3">Pinkel</strain>
    </source>
</reference>
<evidence type="ECO:0000313" key="3">
    <source>
        <dbReference type="Proteomes" id="UP000469949"/>
    </source>
</evidence>
<evidence type="ECO:0000313" key="2">
    <source>
        <dbReference type="EMBL" id="KAB7784009.1"/>
    </source>
</evidence>
<proteinExistence type="predicted"/>
<dbReference type="AlphaFoldDB" id="A0A833J4G2"/>
<organism evidence="2 3">
    <name type="scientific">Methylorubrum populi</name>
    <dbReference type="NCBI Taxonomy" id="223967"/>
    <lineage>
        <taxon>Bacteria</taxon>
        <taxon>Pseudomonadati</taxon>
        <taxon>Pseudomonadota</taxon>
        <taxon>Alphaproteobacteria</taxon>
        <taxon>Hyphomicrobiales</taxon>
        <taxon>Methylobacteriaceae</taxon>
        <taxon>Methylorubrum</taxon>
    </lineage>
</organism>
<protein>
    <submittedName>
        <fullName evidence="2">Uncharacterized protein</fullName>
    </submittedName>
</protein>
<comment type="caution">
    <text evidence="2">The sequence shown here is derived from an EMBL/GenBank/DDBJ whole genome shotgun (WGS) entry which is preliminary data.</text>
</comment>
<name>A0A833J4G2_9HYPH</name>
<dbReference type="Proteomes" id="UP000469949">
    <property type="component" value="Unassembled WGS sequence"/>
</dbReference>